<dbReference type="PANTHER" id="PTHR30146">
    <property type="entry name" value="LACI-RELATED TRANSCRIPTIONAL REPRESSOR"/>
    <property type="match status" value="1"/>
</dbReference>
<proteinExistence type="predicted"/>
<dbReference type="GO" id="GO:0003700">
    <property type="term" value="F:DNA-binding transcription factor activity"/>
    <property type="evidence" value="ECO:0007669"/>
    <property type="project" value="TreeGrafter"/>
</dbReference>
<evidence type="ECO:0000313" key="5">
    <source>
        <dbReference type="EMBL" id="ACV80573.1"/>
    </source>
</evidence>
<keyword evidence="6" id="KW-1185">Reference proteome</keyword>
<organism evidence="5 6">
    <name type="scientific">Nakamurella multipartita (strain ATCC 700099 / DSM 44233 / CIP 104796 / JCM 9543 / NBRC 105858 / Y-104)</name>
    <name type="common">Microsphaera multipartita</name>
    <dbReference type="NCBI Taxonomy" id="479431"/>
    <lineage>
        <taxon>Bacteria</taxon>
        <taxon>Bacillati</taxon>
        <taxon>Actinomycetota</taxon>
        <taxon>Actinomycetes</taxon>
        <taxon>Nakamurellales</taxon>
        <taxon>Nakamurellaceae</taxon>
        <taxon>Nakamurella</taxon>
    </lineage>
</organism>
<dbReference type="CDD" id="cd01392">
    <property type="entry name" value="HTH_LacI"/>
    <property type="match status" value="1"/>
</dbReference>
<dbReference type="OrthoDB" id="3258243at2"/>
<dbReference type="Pfam" id="PF00356">
    <property type="entry name" value="LacI"/>
    <property type="match status" value="1"/>
</dbReference>
<dbReference type="InterPro" id="IPR010982">
    <property type="entry name" value="Lambda_DNA-bd_dom_sf"/>
</dbReference>
<evidence type="ECO:0000256" key="3">
    <source>
        <dbReference type="ARBA" id="ARBA00023163"/>
    </source>
</evidence>
<dbReference type="HOGENOM" id="CLU_037628_6_0_11"/>
<keyword evidence="1" id="KW-0805">Transcription regulation</keyword>
<dbReference type="Pfam" id="PF13377">
    <property type="entry name" value="Peripla_BP_3"/>
    <property type="match status" value="1"/>
</dbReference>
<dbReference type="SUPFAM" id="SSF47413">
    <property type="entry name" value="lambda repressor-like DNA-binding domains"/>
    <property type="match status" value="1"/>
</dbReference>
<dbReference type="SUPFAM" id="SSF53822">
    <property type="entry name" value="Periplasmic binding protein-like I"/>
    <property type="match status" value="1"/>
</dbReference>
<dbReference type="PROSITE" id="PS50932">
    <property type="entry name" value="HTH_LACI_2"/>
    <property type="match status" value="1"/>
</dbReference>
<dbReference type="InterPro" id="IPR046335">
    <property type="entry name" value="LacI/GalR-like_sensor"/>
</dbReference>
<evidence type="ECO:0000313" key="6">
    <source>
        <dbReference type="Proteomes" id="UP000002218"/>
    </source>
</evidence>
<dbReference type="KEGG" id="nml:Namu_4285"/>
<dbReference type="InterPro" id="IPR000843">
    <property type="entry name" value="HTH_LacI"/>
</dbReference>
<dbReference type="SMART" id="SM00354">
    <property type="entry name" value="HTH_LACI"/>
    <property type="match status" value="1"/>
</dbReference>
<evidence type="ECO:0000259" key="4">
    <source>
        <dbReference type="PROSITE" id="PS50932"/>
    </source>
</evidence>
<dbReference type="InParanoid" id="C8XJL2"/>
<dbReference type="PANTHER" id="PTHR30146:SF138">
    <property type="entry name" value="TRANSCRIPTIONAL REGULATORY PROTEIN"/>
    <property type="match status" value="1"/>
</dbReference>
<dbReference type="Gene3D" id="1.10.260.40">
    <property type="entry name" value="lambda repressor-like DNA-binding domains"/>
    <property type="match status" value="1"/>
</dbReference>
<dbReference type="EMBL" id="CP001737">
    <property type="protein sequence ID" value="ACV80573.1"/>
    <property type="molecule type" value="Genomic_DNA"/>
</dbReference>
<reference evidence="6" key="1">
    <citation type="submission" date="2009-09" db="EMBL/GenBank/DDBJ databases">
        <title>The complete genome of Nakamurella multipartita DSM 44233.</title>
        <authorList>
            <consortium name="US DOE Joint Genome Institute (JGI-PGF)"/>
            <person name="Lucas S."/>
            <person name="Copeland A."/>
            <person name="Lapidus A."/>
            <person name="Glavina del Rio T."/>
            <person name="Dalin E."/>
            <person name="Tice H."/>
            <person name="Bruce D."/>
            <person name="Goodwin L."/>
            <person name="Pitluck S."/>
            <person name="Kyrpides N."/>
            <person name="Mavromatis K."/>
            <person name="Ivanova N."/>
            <person name="Ovchinnikova G."/>
            <person name="Sims D."/>
            <person name="Meincke L."/>
            <person name="Brettin T."/>
            <person name="Detter J.C."/>
            <person name="Han C."/>
            <person name="Larimer F."/>
            <person name="Land M."/>
            <person name="Hauser L."/>
            <person name="Markowitz V."/>
            <person name="Cheng J.-F."/>
            <person name="Hugenholtz P."/>
            <person name="Woyke T."/>
            <person name="Wu D."/>
            <person name="Klenk H.-P."/>
            <person name="Eisen J.A."/>
        </authorList>
    </citation>
    <scope>NUCLEOTIDE SEQUENCE [LARGE SCALE GENOMIC DNA]</scope>
    <source>
        <strain evidence="6">ATCC 700099 / DSM 44233 / CIP 104796 / JCM 9543 / NBRC 105858 / Y-104</strain>
    </source>
</reference>
<dbReference type="eggNOG" id="COG1609">
    <property type="taxonomic scope" value="Bacteria"/>
</dbReference>
<dbReference type="GO" id="GO:0000976">
    <property type="term" value="F:transcription cis-regulatory region binding"/>
    <property type="evidence" value="ECO:0007669"/>
    <property type="project" value="TreeGrafter"/>
</dbReference>
<dbReference type="Proteomes" id="UP000002218">
    <property type="component" value="Chromosome"/>
</dbReference>
<dbReference type="AlphaFoldDB" id="C8XJL2"/>
<evidence type="ECO:0000256" key="2">
    <source>
        <dbReference type="ARBA" id="ARBA00023125"/>
    </source>
</evidence>
<dbReference type="Gene3D" id="3.40.50.2300">
    <property type="match status" value="2"/>
</dbReference>
<keyword evidence="2" id="KW-0238">DNA-binding</keyword>
<reference evidence="5 6" key="2">
    <citation type="journal article" date="2010" name="Stand. Genomic Sci.">
        <title>Complete genome sequence of Nakamurella multipartita type strain (Y-104).</title>
        <authorList>
            <person name="Tice H."/>
            <person name="Mayilraj S."/>
            <person name="Sims D."/>
            <person name="Lapidus A."/>
            <person name="Nolan M."/>
            <person name="Lucas S."/>
            <person name="Glavina Del Rio T."/>
            <person name="Copeland A."/>
            <person name="Cheng J.F."/>
            <person name="Meincke L."/>
            <person name="Bruce D."/>
            <person name="Goodwin L."/>
            <person name="Pitluck S."/>
            <person name="Ivanova N."/>
            <person name="Mavromatis K."/>
            <person name="Ovchinnikova G."/>
            <person name="Pati A."/>
            <person name="Chen A."/>
            <person name="Palaniappan K."/>
            <person name="Land M."/>
            <person name="Hauser L."/>
            <person name="Chang Y.J."/>
            <person name="Jeffries C.D."/>
            <person name="Detter J.C."/>
            <person name="Brettin T."/>
            <person name="Rohde M."/>
            <person name="Goker M."/>
            <person name="Bristow J."/>
            <person name="Eisen J.A."/>
            <person name="Markowitz V."/>
            <person name="Hugenholtz P."/>
            <person name="Kyrpides N.C."/>
            <person name="Klenk H.P."/>
            <person name="Chen F."/>
        </authorList>
    </citation>
    <scope>NUCLEOTIDE SEQUENCE [LARGE SCALE GENOMIC DNA]</scope>
    <source>
        <strain evidence="6">ATCC 700099 / DSM 44233 / CIP 104796 / JCM 9543 / NBRC 105858 / Y-104</strain>
    </source>
</reference>
<accession>C8XJL2</accession>
<gene>
    <name evidence="5" type="ordered locus">Namu_4285</name>
</gene>
<name>C8XJL2_NAKMY</name>
<feature type="domain" description="HTH lacI-type" evidence="4">
    <location>
        <begin position="3"/>
        <end position="55"/>
    </location>
</feature>
<keyword evidence="3" id="KW-0804">Transcription</keyword>
<dbReference type="RefSeq" id="WP_015749398.1">
    <property type="nucleotide sequence ID" value="NC_013235.1"/>
</dbReference>
<dbReference type="InterPro" id="IPR028082">
    <property type="entry name" value="Peripla_BP_I"/>
</dbReference>
<protein>
    <submittedName>
        <fullName evidence="5">Transcriptional regulator, LacI family</fullName>
    </submittedName>
</protein>
<evidence type="ECO:0000256" key="1">
    <source>
        <dbReference type="ARBA" id="ARBA00023015"/>
    </source>
</evidence>
<sequence length="338" mass="35480">MAATLTDVAKRAGVALSTASRAFSDPDRLGPATLRKILAVAQDLGYQAPAARLVDPATDDDTTTVAVVVPDIGNPVFAAFVKAAQSQGWFRRQTVVLADTDLNPDRERDVLSHLRDKVDGIIISSPRLEAEQILALCPRIPVVLVNRQTPGTDCVIADATDGLRQTIDYLRALGHHRIAYVQGSPQSWSNDHRVTLVRELTAEAGMDLQVLGWQAETVAGGTAAAASVVATGASAVITHNDLMALGVMAGARALGVRVPEDLSVVGIDDIPVAAITHPSLTSVSVPMARMGVAAMESLERNLVERQTPRLVRMPTQLVVRQSTGPAATAAATSTGASA</sequence>
<dbReference type="STRING" id="479431.Namu_4285"/>
<dbReference type="CDD" id="cd06267">
    <property type="entry name" value="PBP1_LacI_sugar_binding-like"/>
    <property type="match status" value="1"/>
</dbReference>